<feature type="region of interest" description="Disordered" evidence="1">
    <location>
        <begin position="298"/>
        <end position="339"/>
    </location>
</feature>
<organism evidence="3 4">
    <name type="scientific">Cylindrotheca closterium</name>
    <dbReference type="NCBI Taxonomy" id="2856"/>
    <lineage>
        <taxon>Eukaryota</taxon>
        <taxon>Sar</taxon>
        <taxon>Stramenopiles</taxon>
        <taxon>Ochrophyta</taxon>
        <taxon>Bacillariophyta</taxon>
        <taxon>Bacillariophyceae</taxon>
        <taxon>Bacillariophycidae</taxon>
        <taxon>Bacillariales</taxon>
        <taxon>Bacillariaceae</taxon>
        <taxon>Cylindrotheca</taxon>
    </lineage>
</organism>
<evidence type="ECO:0000256" key="2">
    <source>
        <dbReference type="SAM" id="SignalP"/>
    </source>
</evidence>
<evidence type="ECO:0000313" key="3">
    <source>
        <dbReference type="EMBL" id="CAJ1918083.1"/>
    </source>
</evidence>
<comment type="caution">
    <text evidence="3">The sequence shown here is derived from an EMBL/GenBank/DDBJ whole genome shotgun (WGS) entry which is preliminary data.</text>
</comment>
<evidence type="ECO:0000313" key="4">
    <source>
        <dbReference type="Proteomes" id="UP001295423"/>
    </source>
</evidence>
<accession>A0AAD2CB52</accession>
<proteinExistence type="predicted"/>
<feature type="chain" id="PRO_5042263743" description="Ribosome biogenesis protein NOP53" evidence="2">
    <location>
        <begin position="18"/>
        <end position="428"/>
    </location>
</feature>
<name>A0AAD2CB52_9STRA</name>
<protein>
    <recommendedName>
        <fullName evidence="5">Ribosome biogenesis protein NOP53</fullName>
    </recommendedName>
</protein>
<evidence type="ECO:0000256" key="1">
    <source>
        <dbReference type="SAM" id="MobiDB-lite"/>
    </source>
</evidence>
<dbReference type="AlphaFoldDB" id="A0AAD2CB52"/>
<dbReference type="Proteomes" id="UP001295423">
    <property type="component" value="Unassembled WGS sequence"/>
</dbReference>
<feature type="compositionally biased region" description="Basic and acidic residues" evidence="1">
    <location>
        <begin position="308"/>
        <end position="324"/>
    </location>
</feature>
<keyword evidence="4" id="KW-1185">Reference proteome</keyword>
<gene>
    <name evidence="3" type="ORF">CYCCA115_LOCUS803</name>
</gene>
<keyword evidence="2" id="KW-0732">Signal</keyword>
<reference evidence="3" key="1">
    <citation type="submission" date="2023-08" db="EMBL/GenBank/DDBJ databases">
        <authorList>
            <person name="Audoor S."/>
            <person name="Bilcke G."/>
        </authorList>
    </citation>
    <scope>NUCLEOTIDE SEQUENCE</scope>
</reference>
<dbReference type="EMBL" id="CAKOGP040000001">
    <property type="protein sequence ID" value="CAJ1918083.1"/>
    <property type="molecule type" value="Genomic_DNA"/>
</dbReference>
<sequence length="428" mass="49784">MFEIVLFFLSCFPFLCATGFQPLPRYQVVQEVVPLVDHSWTLLQASPESSATTEEEDGISDAEALLACWSYLKRRKRIGNWTNAERRKAIKESIKESGRPSFFWGEDDSELLMDGDVEYEDDEGEEEYYDRNIDGENTDYMDGEKEVIENEDDFSTEWFGEFTSFPTEPTVTRARRSYSAKQVWKDPEFRKRWQESRWGNKLSKDDKHKRLVESRVKKLPREFWGSDELASMTKEDINMAIESYVNGRKKRSANVKKALQERKKALEFPSPDSEDDRVARNSLFAADHETLKEQQRLRSQKAKARYQTRLDNEQRKKGALEPKKPASKRTYLPSGSTPQDAVMRIESKLDAHEYPAVSDLKIIMVPQKLGKRRGLLKRILLDFFNLRGKCIPIDLTDESSDKEFITKAPIQQLGEFAIELLEKRAEEE</sequence>
<feature type="signal peptide" evidence="2">
    <location>
        <begin position="1"/>
        <end position="17"/>
    </location>
</feature>
<evidence type="ECO:0008006" key="5">
    <source>
        <dbReference type="Google" id="ProtNLM"/>
    </source>
</evidence>